<feature type="transmembrane region" description="Helical" evidence="6">
    <location>
        <begin position="306"/>
        <end position="326"/>
    </location>
</feature>
<protein>
    <submittedName>
        <fullName evidence="8">MFS transporter</fullName>
    </submittedName>
</protein>
<keyword evidence="9" id="KW-1185">Reference proteome</keyword>
<dbReference type="RefSeq" id="WP_266337131.1">
    <property type="nucleotide sequence ID" value="NZ_JAPKNK010000001.1"/>
</dbReference>
<evidence type="ECO:0000256" key="1">
    <source>
        <dbReference type="ARBA" id="ARBA00004651"/>
    </source>
</evidence>
<name>A0A9X3IKU3_9HYPH</name>
<feature type="transmembrane region" description="Helical" evidence="6">
    <location>
        <begin position="88"/>
        <end position="106"/>
    </location>
</feature>
<feature type="transmembrane region" description="Helical" evidence="6">
    <location>
        <begin position="216"/>
        <end position="239"/>
    </location>
</feature>
<reference evidence="8" key="1">
    <citation type="submission" date="2022-11" db="EMBL/GenBank/DDBJ databases">
        <title>Biodiversity and phylogenetic relationships of bacteria.</title>
        <authorList>
            <person name="Machado R.A.R."/>
            <person name="Bhat A."/>
            <person name="Loulou A."/>
            <person name="Kallel S."/>
        </authorList>
    </citation>
    <scope>NUCLEOTIDE SEQUENCE</scope>
    <source>
        <strain evidence="8">K-TC2</strain>
    </source>
</reference>
<feature type="transmembrane region" description="Helical" evidence="6">
    <location>
        <begin position="145"/>
        <end position="164"/>
    </location>
</feature>
<keyword evidence="2" id="KW-1003">Cell membrane</keyword>
<dbReference type="InterPro" id="IPR036259">
    <property type="entry name" value="MFS_trans_sf"/>
</dbReference>
<dbReference type="PROSITE" id="PS50850">
    <property type="entry name" value="MFS"/>
    <property type="match status" value="1"/>
</dbReference>
<feature type="transmembrane region" description="Helical" evidence="6">
    <location>
        <begin position="21"/>
        <end position="40"/>
    </location>
</feature>
<keyword evidence="3 6" id="KW-0812">Transmembrane</keyword>
<feature type="transmembrane region" description="Helical" evidence="6">
    <location>
        <begin position="60"/>
        <end position="79"/>
    </location>
</feature>
<feature type="transmembrane region" description="Helical" evidence="6">
    <location>
        <begin position="370"/>
        <end position="390"/>
    </location>
</feature>
<evidence type="ECO:0000256" key="3">
    <source>
        <dbReference type="ARBA" id="ARBA00022692"/>
    </source>
</evidence>
<dbReference type="Pfam" id="PF07690">
    <property type="entry name" value="MFS_1"/>
    <property type="match status" value="1"/>
</dbReference>
<evidence type="ECO:0000256" key="5">
    <source>
        <dbReference type="ARBA" id="ARBA00023136"/>
    </source>
</evidence>
<dbReference type="CDD" id="cd17324">
    <property type="entry name" value="MFS_NepI_like"/>
    <property type="match status" value="1"/>
</dbReference>
<evidence type="ECO:0000256" key="2">
    <source>
        <dbReference type="ARBA" id="ARBA00022475"/>
    </source>
</evidence>
<dbReference type="InterPro" id="IPR020846">
    <property type="entry name" value="MFS_dom"/>
</dbReference>
<dbReference type="InterPro" id="IPR011701">
    <property type="entry name" value="MFS"/>
</dbReference>
<evidence type="ECO:0000313" key="9">
    <source>
        <dbReference type="Proteomes" id="UP001144805"/>
    </source>
</evidence>
<evidence type="ECO:0000256" key="6">
    <source>
        <dbReference type="SAM" id="Phobius"/>
    </source>
</evidence>
<evidence type="ECO:0000259" key="7">
    <source>
        <dbReference type="PROSITE" id="PS50850"/>
    </source>
</evidence>
<evidence type="ECO:0000313" key="8">
    <source>
        <dbReference type="EMBL" id="MCX5568175.1"/>
    </source>
</evidence>
<keyword evidence="5 6" id="KW-0472">Membrane</keyword>
<evidence type="ECO:0000256" key="4">
    <source>
        <dbReference type="ARBA" id="ARBA00022989"/>
    </source>
</evidence>
<comment type="caution">
    <text evidence="8">The sequence shown here is derived from an EMBL/GenBank/DDBJ whole genome shotgun (WGS) entry which is preliminary data.</text>
</comment>
<gene>
    <name evidence="8" type="ORF">OSH07_03115</name>
</gene>
<dbReference type="SUPFAM" id="SSF103473">
    <property type="entry name" value="MFS general substrate transporter"/>
    <property type="match status" value="1"/>
</dbReference>
<dbReference type="AlphaFoldDB" id="A0A9X3IKU3"/>
<dbReference type="PANTHER" id="PTHR43124:SF5">
    <property type="entry name" value="PURINE RIBONUCLEOSIDE EFFLUX PUMP NEPI"/>
    <property type="match status" value="1"/>
</dbReference>
<feature type="transmembrane region" description="Helical" evidence="6">
    <location>
        <begin position="112"/>
        <end position="133"/>
    </location>
</feature>
<comment type="subcellular location">
    <subcellularLocation>
        <location evidence="1">Cell membrane</location>
        <topology evidence="1">Multi-pass membrane protein</topology>
    </subcellularLocation>
</comment>
<dbReference type="PANTHER" id="PTHR43124">
    <property type="entry name" value="PURINE EFFLUX PUMP PBUE"/>
    <property type="match status" value="1"/>
</dbReference>
<feature type="transmembrane region" description="Helical" evidence="6">
    <location>
        <begin position="176"/>
        <end position="195"/>
    </location>
</feature>
<keyword evidence="4 6" id="KW-1133">Transmembrane helix</keyword>
<dbReference type="InterPro" id="IPR050189">
    <property type="entry name" value="MFS_Efflux_Transporters"/>
</dbReference>
<dbReference type="GO" id="GO:0005886">
    <property type="term" value="C:plasma membrane"/>
    <property type="evidence" value="ECO:0007669"/>
    <property type="project" value="UniProtKB-SubCell"/>
</dbReference>
<dbReference type="GO" id="GO:0022857">
    <property type="term" value="F:transmembrane transporter activity"/>
    <property type="evidence" value="ECO:0007669"/>
    <property type="project" value="InterPro"/>
</dbReference>
<feature type="transmembrane region" description="Helical" evidence="6">
    <location>
        <begin position="251"/>
        <end position="273"/>
    </location>
</feature>
<dbReference type="Proteomes" id="UP001144805">
    <property type="component" value="Unassembled WGS sequence"/>
</dbReference>
<organism evidence="8 9">
    <name type="scientific">Kaistia nematophila</name>
    <dbReference type="NCBI Taxonomy" id="2994654"/>
    <lineage>
        <taxon>Bacteria</taxon>
        <taxon>Pseudomonadati</taxon>
        <taxon>Pseudomonadota</taxon>
        <taxon>Alphaproteobacteria</taxon>
        <taxon>Hyphomicrobiales</taxon>
        <taxon>Kaistiaceae</taxon>
        <taxon>Kaistia</taxon>
    </lineage>
</organism>
<sequence length="398" mass="41202">MDFPATSGTGTRAPTGSSWSTVFCLSLLCFALVASEFMPVSLLTPIANDLAITEGQAGQAIAISGIFAVVASLFGNSLLSSLDRRSAVLLYTGLTIVSGLVVTFAPNYAVFMIGRALIGVAIGGFWSLSTAILARIVPTRDLAKAIAMLQGGTAFATVIAPPMGSFLGGLIGWRGAFFTVVPVGLIGLIWQLAVIPKLPAERSVSVGYMFGLMRNHTFAIGIVATTLAFMGQFALSTYLRPFLEVVTGFDVNALSLTLLGLGLAGLLGTAVIGFVLRSHLAIAVIGLPTGLAVLSLLLITFGHVPFATVVMLILWGLFANPIPVAWNTWMARVIPDDLEAGGGLQVALIQFAITTGAFGGGLLFDAVGWWAPFALATLLLTASAGTAAFATPAKANHV</sequence>
<proteinExistence type="predicted"/>
<feature type="domain" description="Major facilitator superfamily (MFS) profile" evidence="7">
    <location>
        <begin position="21"/>
        <end position="395"/>
    </location>
</feature>
<dbReference type="EMBL" id="JAPKNK010000001">
    <property type="protein sequence ID" value="MCX5568175.1"/>
    <property type="molecule type" value="Genomic_DNA"/>
</dbReference>
<feature type="transmembrane region" description="Helical" evidence="6">
    <location>
        <begin position="346"/>
        <end position="364"/>
    </location>
</feature>
<accession>A0A9X3IKU3</accession>
<dbReference type="Gene3D" id="1.20.1250.20">
    <property type="entry name" value="MFS general substrate transporter like domains"/>
    <property type="match status" value="1"/>
</dbReference>
<feature type="transmembrane region" description="Helical" evidence="6">
    <location>
        <begin position="280"/>
        <end position="300"/>
    </location>
</feature>